<dbReference type="SUPFAM" id="SSF52317">
    <property type="entry name" value="Class I glutamine amidotransferase-like"/>
    <property type="match status" value="1"/>
</dbReference>
<reference evidence="3 4" key="1">
    <citation type="submission" date="2021-03" db="EMBL/GenBank/DDBJ databases">
        <title>Novel species identification of genus Shewanella.</title>
        <authorList>
            <person name="Liu G."/>
            <person name="Zhang Q."/>
        </authorList>
    </citation>
    <scope>NUCLEOTIDE SEQUENCE [LARGE SCALE GENOMIC DNA]</scope>
    <source>
        <strain evidence="3 4">FJAT-52962</strain>
    </source>
</reference>
<evidence type="ECO:0000313" key="3">
    <source>
        <dbReference type="EMBL" id="QSX36416.1"/>
    </source>
</evidence>
<dbReference type="Pfam" id="PF14258">
    <property type="entry name" value="DUF4350"/>
    <property type="match status" value="1"/>
</dbReference>
<gene>
    <name evidence="3" type="ORF">JYB85_14085</name>
</gene>
<protein>
    <recommendedName>
        <fullName evidence="2">DUF4350 domain-containing protein</fullName>
    </recommendedName>
</protein>
<dbReference type="InterPro" id="IPR025646">
    <property type="entry name" value="DUF4350"/>
</dbReference>
<accession>A0ABX7QZR5</accession>
<dbReference type="EMBL" id="CP071502">
    <property type="protein sequence ID" value="QSX36416.1"/>
    <property type="molecule type" value="Genomic_DNA"/>
</dbReference>
<organism evidence="3 4">
    <name type="scientific">Shewanella sedimentimangrovi</name>
    <dbReference type="NCBI Taxonomy" id="2814293"/>
    <lineage>
        <taxon>Bacteria</taxon>
        <taxon>Pseudomonadati</taxon>
        <taxon>Pseudomonadota</taxon>
        <taxon>Gammaproteobacteria</taxon>
        <taxon>Alteromonadales</taxon>
        <taxon>Shewanellaceae</taxon>
        <taxon>Shewanella</taxon>
    </lineage>
</organism>
<dbReference type="Gene3D" id="3.40.50.880">
    <property type="match status" value="1"/>
</dbReference>
<feature type="domain" description="DUF4350" evidence="2">
    <location>
        <begin position="62"/>
        <end position="240"/>
    </location>
</feature>
<keyword evidence="4" id="KW-1185">Reference proteome</keyword>
<name>A0ABX7QZR5_9GAMM</name>
<evidence type="ECO:0000313" key="4">
    <source>
        <dbReference type="Proteomes" id="UP000663207"/>
    </source>
</evidence>
<dbReference type="InterPro" id="IPR029062">
    <property type="entry name" value="Class_I_gatase-like"/>
</dbReference>
<dbReference type="RefSeq" id="WP_207379791.1">
    <property type="nucleotide sequence ID" value="NZ_CP071502.1"/>
</dbReference>
<feature type="signal peptide" evidence="1">
    <location>
        <begin position="1"/>
        <end position="20"/>
    </location>
</feature>
<keyword evidence="1" id="KW-0732">Signal</keyword>
<proteinExistence type="predicted"/>
<evidence type="ECO:0000256" key="1">
    <source>
        <dbReference type="SAM" id="SignalP"/>
    </source>
</evidence>
<dbReference type="Proteomes" id="UP000663207">
    <property type="component" value="Chromosome"/>
</dbReference>
<feature type="chain" id="PRO_5045383935" description="DUF4350 domain-containing protein" evidence="1">
    <location>
        <begin position="21"/>
        <end position="246"/>
    </location>
</feature>
<sequence length="246" mass="26306">MNKGWIAAALLGLLAPCAHAVKVVFDEGHGQQFTLAQRLPLGLSGLGEQFGAQELISHKGVLDKAALADVRVLVISGAFDPYSEAELAAIKAFVEQGGRLAVMLHVGPLNGELLNRFGVAVTNAAIREQQHLLGENSQDFAAARIDREHPLFAGVNKVGFYGVWAIKAQAEGLMDLAFTSDSAWIDLNRNQLADADEPRDAWPLVVAGKVGAGKLAVFGDDAMFQNAFLKGDNLRLAQNLAAWLLQ</sequence>
<evidence type="ECO:0000259" key="2">
    <source>
        <dbReference type="Pfam" id="PF14258"/>
    </source>
</evidence>